<proteinExistence type="predicted"/>
<dbReference type="AlphaFoldDB" id="Q12PY4"/>
<reference evidence="2 3" key="1">
    <citation type="submission" date="2006-03" db="EMBL/GenBank/DDBJ databases">
        <title>Complete sequence of Shewanella denitrificans OS217.</title>
        <authorList>
            <consortium name="US DOE Joint Genome Institute"/>
            <person name="Copeland A."/>
            <person name="Lucas S."/>
            <person name="Lapidus A."/>
            <person name="Barry K."/>
            <person name="Detter J.C."/>
            <person name="Glavina del Rio T."/>
            <person name="Hammon N."/>
            <person name="Israni S."/>
            <person name="Dalin E."/>
            <person name="Tice H."/>
            <person name="Pitluck S."/>
            <person name="Brettin T."/>
            <person name="Bruce D."/>
            <person name="Han C."/>
            <person name="Tapia R."/>
            <person name="Gilna P."/>
            <person name="Kiss H."/>
            <person name="Schmutz J."/>
            <person name="Larimer F."/>
            <person name="Land M."/>
            <person name="Hauser L."/>
            <person name="Kyrpides N."/>
            <person name="Lykidis A."/>
            <person name="Richardson P."/>
        </authorList>
    </citation>
    <scope>NUCLEOTIDE SEQUENCE [LARGE SCALE GENOMIC DNA]</scope>
    <source>
        <strain evidence="3">OS217 / ATCC BAA-1090 / DSM 15013</strain>
    </source>
</reference>
<evidence type="ECO:0008006" key="4">
    <source>
        <dbReference type="Google" id="ProtNLM"/>
    </source>
</evidence>
<name>Q12PY4_SHEDO</name>
<organism evidence="2 3">
    <name type="scientific">Shewanella denitrificans (strain OS217 / ATCC BAA-1090 / DSM 15013)</name>
    <dbReference type="NCBI Taxonomy" id="318161"/>
    <lineage>
        <taxon>Bacteria</taxon>
        <taxon>Pseudomonadati</taxon>
        <taxon>Pseudomonadota</taxon>
        <taxon>Gammaproteobacteria</taxon>
        <taxon>Alteromonadales</taxon>
        <taxon>Shewanellaceae</taxon>
        <taxon>Shewanella</taxon>
    </lineage>
</organism>
<gene>
    <name evidence="2" type="ordered locus">Sden_1206</name>
</gene>
<keyword evidence="1" id="KW-0472">Membrane</keyword>
<sequence>MNICVIIKWQWDGYTKYHQSAINLWIHIVFVPVFILGFLSFIATLIDLHIVGIAISILLMVTAIGIQGFGHNKEAIPAEPFTGPQNAIVRIILEQLYTFPKFVLSGKWYRALRSK</sequence>
<evidence type="ECO:0000313" key="2">
    <source>
        <dbReference type="EMBL" id="ABE54492.1"/>
    </source>
</evidence>
<dbReference type="EMBL" id="CP000302">
    <property type="protein sequence ID" value="ABE54492.1"/>
    <property type="molecule type" value="Genomic_DNA"/>
</dbReference>
<evidence type="ECO:0000256" key="1">
    <source>
        <dbReference type="SAM" id="Phobius"/>
    </source>
</evidence>
<keyword evidence="1" id="KW-1133">Transmembrane helix</keyword>
<dbReference type="RefSeq" id="WP_011495651.1">
    <property type="nucleotide sequence ID" value="NC_007954.1"/>
</dbReference>
<accession>Q12PY4</accession>
<feature type="transmembrane region" description="Helical" evidence="1">
    <location>
        <begin position="21"/>
        <end position="42"/>
    </location>
</feature>
<dbReference type="HOGENOM" id="CLU_2059357_0_0_6"/>
<dbReference type="Proteomes" id="UP000001982">
    <property type="component" value="Chromosome"/>
</dbReference>
<dbReference type="eggNOG" id="ENOG5032VVZ">
    <property type="taxonomic scope" value="Bacteria"/>
</dbReference>
<evidence type="ECO:0000313" key="3">
    <source>
        <dbReference type="Proteomes" id="UP000001982"/>
    </source>
</evidence>
<protein>
    <recommendedName>
        <fullName evidence="4">Terminase</fullName>
    </recommendedName>
</protein>
<dbReference type="STRING" id="318161.Sden_1206"/>
<dbReference type="KEGG" id="sdn:Sden_1206"/>
<keyword evidence="3" id="KW-1185">Reference proteome</keyword>
<dbReference type="OrthoDB" id="574431at2"/>
<keyword evidence="1" id="KW-0812">Transmembrane</keyword>
<feature type="transmembrane region" description="Helical" evidence="1">
    <location>
        <begin position="48"/>
        <end position="66"/>
    </location>
</feature>